<accession>A0A3P8CJV5</accession>
<dbReference type="OrthoDB" id="19679at2759"/>
<comment type="similarity">
    <text evidence="2">Belongs to the ESS2 family.</text>
</comment>
<evidence type="ECO:0000256" key="3">
    <source>
        <dbReference type="ARBA" id="ARBA00023242"/>
    </source>
</evidence>
<protein>
    <submittedName>
        <fullName evidence="7">HMG box domain-containing protein</fullName>
    </submittedName>
</protein>
<dbReference type="GO" id="GO:0071013">
    <property type="term" value="C:catalytic step 2 spliceosome"/>
    <property type="evidence" value="ECO:0007669"/>
    <property type="project" value="TreeGrafter"/>
</dbReference>
<organism evidence="6 7">
    <name type="scientific">Heligmosomoides polygyrus</name>
    <name type="common">Parasitic roundworm</name>
    <dbReference type="NCBI Taxonomy" id="6339"/>
    <lineage>
        <taxon>Eukaryota</taxon>
        <taxon>Metazoa</taxon>
        <taxon>Ecdysozoa</taxon>
        <taxon>Nematoda</taxon>
        <taxon>Chromadorea</taxon>
        <taxon>Rhabditida</taxon>
        <taxon>Rhabditina</taxon>
        <taxon>Rhabditomorpha</taxon>
        <taxon>Strongyloidea</taxon>
        <taxon>Heligmosomidae</taxon>
        <taxon>Heligmosomoides</taxon>
    </lineage>
</organism>
<keyword evidence="3" id="KW-0539">Nucleus</keyword>
<dbReference type="Proteomes" id="UP000050761">
    <property type="component" value="Unassembled WGS sequence"/>
</dbReference>
<dbReference type="WBParaSite" id="HPBE_0002021301-mRNA-1">
    <property type="protein sequence ID" value="HPBE_0002021301-mRNA-1"/>
    <property type="gene ID" value="HPBE_0002021301"/>
</dbReference>
<accession>A0A183GDA6</accession>
<reference evidence="7" key="2">
    <citation type="submission" date="2019-09" db="UniProtKB">
        <authorList>
            <consortium name="WormBaseParasite"/>
        </authorList>
    </citation>
    <scope>IDENTIFICATION</scope>
</reference>
<evidence type="ECO:0000313" key="7">
    <source>
        <dbReference type="WBParaSite" id="HPBE_0002021301-mRNA-1"/>
    </source>
</evidence>
<name>A0A183GDA6_HELPZ</name>
<dbReference type="PANTHER" id="PTHR12940:SF0">
    <property type="entry name" value="SPLICING FACTOR ESS-2 HOMOLOG"/>
    <property type="match status" value="1"/>
</dbReference>
<sequence>MSSFDDEERRAKYAAIVPKSATHGKVVKLSPKQLHTKREVRTVLPEEQYLAKLEKIIVRDYFPDLPKLKAQTEYMDAVKRNDIAKMPTSPGHQARAPTSPANFDPDTPGPSRPPESLDGTPLPYANREGDNEVLKDDKKKKKPNPEELSVDAYMNKFTSEDNASFEELAAVEIEKERAKKGWIYEAERKHNEEMVCISKFACESVGVAP</sequence>
<dbReference type="PANTHER" id="PTHR12940">
    <property type="entry name" value="ES-2 PROTEIN - RELATED"/>
    <property type="match status" value="1"/>
</dbReference>
<feature type="region of interest" description="Disordered" evidence="4">
    <location>
        <begin position="84"/>
        <end position="153"/>
    </location>
</feature>
<evidence type="ECO:0000256" key="4">
    <source>
        <dbReference type="SAM" id="MobiDB-lite"/>
    </source>
</evidence>
<comment type="subcellular location">
    <subcellularLocation>
        <location evidence="1">Nucleus</location>
    </subcellularLocation>
</comment>
<evidence type="ECO:0000256" key="2">
    <source>
        <dbReference type="ARBA" id="ARBA00009072"/>
    </source>
</evidence>
<evidence type="ECO:0000313" key="6">
    <source>
        <dbReference type="Proteomes" id="UP000050761"/>
    </source>
</evidence>
<dbReference type="Pfam" id="PF09751">
    <property type="entry name" value="Es2"/>
    <property type="match status" value="1"/>
</dbReference>
<dbReference type="EMBL" id="UZAH01031961">
    <property type="protein sequence ID" value="VDP18815.1"/>
    <property type="molecule type" value="Genomic_DNA"/>
</dbReference>
<feature type="compositionally biased region" description="Basic and acidic residues" evidence="4">
    <location>
        <begin position="127"/>
        <end position="137"/>
    </location>
</feature>
<keyword evidence="6" id="KW-1185">Reference proteome</keyword>
<evidence type="ECO:0000256" key="1">
    <source>
        <dbReference type="ARBA" id="ARBA00004123"/>
    </source>
</evidence>
<dbReference type="InterPro" id="IPR019148">
    <property type="entry name" value="Nuclear_protein_DGCR14_ESS-2"/>
</dbReference>
<evidence type="ECO:0000313" key="5">
    <source>
        <dbReference type="EMBL" id="VDP18815.1"/>
    </source>
</evidence>
<dbReference type="AlphaFoldDB" id="A0A183GDA6"/>
<proteinExistence type="inferred from homology"/>
<reference evidence="5 6" key="1">
    <citation type="submission" date="2018-11" db="EMBL/GenBank/DDBJ databases">
        <authorList>
            <consortium name="Pathogen Informatics"/>
        </authorList>
    </citation>
    <scope>NUCLEOTIDE SEQUENCE [LARGE SCALE GENOMIC DNA]</scope>
</reference>
<gene>
    <name evidence="5" type="ORF">HPBE_LOCUS20212</name>
</gene>